<keyword evidence="1" id="KW-0732">Signal</keyword>
<feature type="signal peptide" evidence="1">
    <location>
        <begin position="1"/>
        <end position="23"/>
    </location>
</feature>
<dbReference type="AlphaFoldDB" id="A0A562DLG0"/>
<dbReference type="RefSeq" id="WP_019397749.1">
    <property type="nucleotide sequence ID" value="NZ_VLJS01000055.1"/>
</dbReference>
<accession>A0A562DLG0</accession>
<dbReference type="Proteomes" id="UP000321583">
    <property type="component" value="Unassembled WGS sequence"/>
</dbReference>
<comment type="caution">
    <text evidence="2">The sequence shown here is derived from an EMBL/GenBank/DDBJ whole genome shotgun (WGS) entry which is preliminary data.</text>
</comment>
<dbReference type="OrthoDB" id="5959530at2"/>
<dbReference type="EMBL" id="VLJS01000055">
    <property type="protein sequence ID" value="TWH10387.1"/>
    <property type="molecule type" value="Genomic_DNA"/>
</dbReference>
<gene>
    <name evidence="2" type="ORF">L613_002700000070</name>
</gene>
<sequence>MPSLILLMIAGAAMVAFWNAARAAAERAEALGRDACAAAGVQWLDHSVHAAGLRLYRREDGWLGLERTFRFDYSHDGTDRHSGRLVLRGGRLVSFTGPSSGATVVPLPARGRAGLQD</sequence>
<evidence type="ECO:0000313" key="2">
    <source>
        <dbReference type="EMBL" id="TWH10387.1"/>
    </source>
</evidence>
<evidence type="ECO:0000256" key="1">
    <source>
        <dbReference type="SAM" id="SignalP"/>
    </source>
</evidence>
<dbReference type="InterPro" id="IPR021732">
    <property type="entry name" value="DUF3301"/>
</dbReference>
<proteinExistence type="predicted"/>
<protein>
    <submittedName>
        <fullName evidence="2">Uncharacterized protein DUF3301</fullName>
    </submittedName>
</protein>
<evidence type="ECO:0000313" key="3">
    <source>
        <dbReference type="Proteomes" id="UP000321583"/>
    </source>
</evidence>
<name>A0A562DLG0_9GAMM</name>
<dbReference type="Pfam" id="PF11743">
    <property type="entry name" value="DUF3301"/>
    <property type="match status" value="1"/>
</dbReference>
<reference evidence="2 3" key="1">
    <citation type="submission" date="2019-07" db="EMBL/GenBank/DDBJ databases">
        <title>Genome sequencing of lignin-degrading bacterial isolates.</title>
        <authorList>
            <person name="Gladden J."/>
        </authorList>
    </citation>
    <scope>NUCLEOTIDE SEQUENCE [LARGE SCALE GENOMIC DNA]</scope>
    <source>
        <strain evidence="2 3">J19</strain>
    </source>
</reference>
<feature type="chain" id="PRO_5022086566" evidence="1">
    <location>
        <begin position="24"/>
        <end position="117"/>
    </location>
</feature>
<keyword evidence="3" id="KW-1185">Reference proteome</keyword>
<organism evidence="2 3">
    <name type="scientific">Pseudoxanthomonas taiwanensis J19</name>
    <dbReference type="NCBI Taxonomy" id="935569"/>
    <lineage>
        <taxon>Bacteria</taxon>
        <taxon>Pseudomonadati</taxon>
        <taxon>Pseudomonadota</taxon>
        <taxon>Gammaproteobacteria</taxon>
        <taxon>Lysobacterales</taxon>
        <taxon>Lysobacteraceae</taxon>
        <taxon>Pseudoxanthomonas</taxon>
    </lineage>
</organism>